<dbReference type="SMART" id="SM00822">
    <property type="entry name" value="PKS_KR"/>
    <property type="match status" value="1"/>
</dbReference>
<protein>
    <submittedName>
        <fullName evidence="4">Glucose 1-dehydrogenase</fullName>
        <ecNumber evidence="4">1.1.1.47</ecNumber>
    </submittedName>
</protein>
<dbReference type="FunFam" id="3.40.50.720:FF:000084">
    <property type="entry name" value="Short-chain dehydrogenase reductase"/>
    <property type="match status" value="1"/>
</dbReference>
<dbReference type="InterPro" id="IPR051122">
    <property type="entry name" value="SDR_DHRS6-like"/>
</dbReference>
<proteinExistence type="inferred from homology"/>
<reference evidence="4 5" key="1">
    <citation type="submission" date="2019-12" db="EMBL/GenBank/DDBJ databases">
        <authorList>
            <person name="Kim Y.S."/>
        </authorList>
    </citation>
    <scope>NUCLEOTIDE SEQUENCE [LARGE SCALE GENOMIC DNA]</scope>
    <source>
        <strain evidence="4 5">GA093</strain>
    </source>
</reference>
<dbReference type="InterPro" id="IPR057326">
    <property type="entry name" value="KR_dom"/>
</dbReference>
<name>A0A6I4NS27_9FLAO</name>
<evidence type="ECO:0000259" key="3">
    <source>
        <dbReference type="SMART" id="SM00822"/>
    </source>
</evidence>
<dbReference type="SUPFAM" id="SSF51735">
    <property type="entry name" value="NAD(P)-binding Rossmann-fold domains"/>
    <property type="match status" value="1"/>
</dbReference>
<keyword evidence="2 4" id="KW-0560">Oxidoreductase</keyword>
<organism evidence="4 5">
    <name type="scientific">Flavobacterium hydrocarbonoxydans</name>
    <dbReference type="NCBI Taxonomy" id="2683249"/>
    <lineage>
        <taxon>Bacteria</taxon>
        <taxon>Pseudomonadati</taxon>
        <taxon>Bacteroidota</taxon>
        <taxon>Flavobacteriia</taxon>
        <taxon>Flavobacteriales</taxon>
        <taxon>Flavobacteriaceae</taxon>
        <taxon>Flavobacterium</taxon>
    </lineage>
</organism>
<evidence type="ECO:0000313" key="4">
    <source>
        <dbReference type="EMBL" id="MWB93897.1"/>
    </source>
</evidence>
<keyword evidence="5" id="KW-1185">Reference proteome</keyword>
<dbReference type="PANTHER" id="PTHR43477:SF1">
    <property type="entry name" value="DIHYDROANTICAPSIN 7-DEHYDROGENASE"/>
    <property type="match status" value="1"/>
</dbReference>
<dbReference type="EC" id="1.1.1.47" evidence="4"/>
<dbReference type="Pfam" id="PF13561">
    <property type="entry name" value="adh_short_C2"/>
    <property type="match status" value="1"/>
</dbReference>
<dbReference type="AlphaFoldDB" id="A0A6I4NS27"/>
<dbReference type="PANTHER" id="PTHR43477">
    <property type="entry name" value="DIHYDROANTICAPSIN 7-DEHYDROGENASE"/>
    <property type="match status" value="1"/>
</dbReference>
<gene>
    <name evidence="4" type="ORF">GON26_05955</name>
</gene>
<feature type="domain" description="Ketoreductase" evidence="3">
    <location>
        <begin position="7"/>
        <end position="173"/>
    </location>
</feature>
<dbReference type="PROSITE" id="PS00061">
    <property type="entry name" value="ADH_SHORT"/>
    <property type="match status" value="1"/>
</dbReference>
<dbReference type="Proteomes" id="UP000471501">
    <property type="component" value="Unassembled WGS sequence"/>
</dbReference>
<dbReference type="Gene3D" id="3.40.50.720">
    <property type="entry name" value="NAD(P)-binding Rossmann-like Domain"/>
    <property type="match status" value="1"/>
</dbReference>
<accession>A0A6I4NS27</accession>
<evidence type="ECO:0000256" key="2">
    <source>
        <dbReference type="ARBA" id="ARBA00023002"/>
    </source>
</evidence>
<dbReference type="InterPro" id="IPR036291">
    <property type="entry name" value="NAD(P)-bd_dom_sf"/>
</dbReference>
<evidence type="ECO:0000313" key="5">
    <source>
        <dbReference type="Proteomes" id="UP000471501"/>
    </source>
</evidence>
<dbReference type="EMBL" id="WSTB01000002">
    <property type="protein sequence ID" value="MWB93897.1"/>
    <property type="molecule type" value="Genomic_DNA"/>
</dbReference>
<evidence type="ECO:0000256" key="1">
    <source>
        <dbReference type="ARBA" id="ARBA00006484"/>
    </source>
</evidence>
<dbReference type="InterPro" id="IPR020904">
    <property type="entry name" value="Sc_DH/Rdtase_CS"/>
</dbReference>
<comment type="caution">
    <text evidence="4">The sequence shown here is derived from an EMBL/GenBank/DDBJ whole genome shotgun (WGS) entry which is preliminary data.</text>
</comment>
<dbReference type="PRINTS" id="PR00081">
    <property type="entry name" value="GDHRDH"/>
</dbReference>
<dbReference type="InterPro" id="IPR002347">
    <property type="entry name" value="SDR_fam"/>
</dbReference>
<comment type="similarity">
    <text evidence="1">Belongs to the short-chain dehydrogenases/reductases (SDR) family.</text>
</comment>
<dbReference type="NCBIfam" id="NF005559">
    <property type="entry name" value="PRK07231.1"/>
    <property type="match status" value="1"/>
</dbReference>
<dbReference type="RefSeq" id="WP_160373812.1">
    <property type="nucleotide sequence ID" value="NZ_WSTB01000002.1"/>
</dbReference>
<dbReference type="PRINTS" id="PR00080">
    <property type="entry name" value="SDRFAMILY"/>
</dbReference>
<sequence length="254" mass="27145">MFSLQNKKAVITGGGSGIGRAISVLFAKQGAEVHILELTAESAKETVEEIKTNGGTVFAHACDVSNHQEVKTTFEKMGNIHILVNNAGIAHVGKVNTTSETDFDRIMNVNVKGVYNCLHASIAGLKSSGGGVILNLASIACWVGIPDRFAYSTAKGAVMAMTLSVAKDYLKENIRCNSISPARVHTPFVDGFIAKNYPGKEEEIFEKLSQSQPIGRMGKPDEVATLALFLCSDESSFITGSDYPIDGGFIKLNN</sequence>
<dbReference type="GO" id="GO:0047936">
    <property type="term" value="F:glucose 1-dehydrogenase [NAD(P)+] activity"/>
    <property type="evidence" value="ECO:0007669"/>
    <property type="project" value="UniProtKB-EC"/>
</dbReference>
<dbReference type="CDD" id="cd05233">
    <property type="entry name" value="SDR_c"/>
    <property type="match status" value="1"/>
</dbReference>